<proteinExistence type="predicted"/>
<dbReference type="AlphaFoldDB" id="A0A2P2K2K7"/>
<feature type="transmembrane region" description="Helical" evidence="1">
    <location>
        <begin position="56"/>
        <end position="76"/>
    </location>
</feature>
<keyword evidence="1" id="KW-0812">Transmembrane</keyword>
<evidence type="ECO:0000256" key="1">
    <source>
        <dbReference type="SAM" id="Phobius"/>
    </source>
</evidence>
<dbReference type="EMBL" id="GGEC01019468">
    <property type="protein sequence ID" value="MBW99951.1"/>
    <property type="molecule type" value="Transcribed_RNA"/>
</dbReference>
<protein>
    <submittedName>
        <fullName evidence="2">Uncharacterized protein</fullName>
    </submittedName>
</protein>
<accession>A0A2P2K2K7</accession>
<organism evidence="2">
    <name type="scientific">Rhizophora mucronata</name>
    <name type="common">Asiatic mangrove</name>
    <dbReference type="NCBI Taxonomy" id="61149"/>
    <lineage>
        <taxon>Eukaryota</taxon>
        <taxon>Viridiplantae</taxon>
        <taxon>Streptophyta</taxon>
        <taxon>Embryophyta</taxon>
        <taxon>Tracheophyta</taxon>
        <taxon>Spermatophyta</taxon>
        <taxon>Magnoliopsida</taxon>
        <taxon>eudicotyledons</taxon>
        <taxon>Gunneridae</taxon>
        <taxon>Pentapetalae</taxon>
        <taxon>rosids</taxon>
        <taxon>fabids</taxon>
        <taxon>Malpighiales</taxon>
        <taxon>Rhizophoraceae</taxon>
        <taxon>Rhizophora</taxon>
    </lineage>
</organism>
<keyword evidence="1" id="KW-0472">Membrane</keyword>
<sequence length="91" mass="10872">MTFYFTFILLAFLKQFQRNTFVNAKPIIKILSSAVLLPSSITFNPLCTCLIFKQRFHTLGLASLFKILLWINEFLIRHRKFQSKLRTFRNR</sequence>
<name>A0A2P2K2K7_RHIMU</name>
<evidence type="ECO:0000313" key="2">
    <source>
        <dbReference type="EMBL" id="MBW99951.1"/>
    </source>
</evidence>
<keyword evidence="1" id="KW-1133">Transmembrane helix</keyword>
<reference evidence="2" key="1">
    <citation type="submission" date="2018-02" db="EMBL/GenBank/DDBJ databases">
        <title>Rhizophora mucronata_Transcriptome.</title>
        <authorList>
            <person name="Meera S.P."/>
            <person name="Sreeshan A."/>
            <person name="Augustine A."/>
        </authorList>
    </citation>
    <scope>NUCLEOTIDE SEQUENCE</scope>
    <source>
        <tissue evidence="2">Leaf</tissue>
    </source>
</reference>